<evidence type="ECO:0000256" key="5">
    <source>
        <dbReference type="ARBA" id="ARBA00022448"/>
    </source>
</evidence>
<keyword evidence="14" id="KW-0325">Glycoprotein</keyword>
<dbReference type="PANTHER" id="PTHR12613">
    <property type="entry name" value="ERO1-RELATED"/>
    <property type="match status" value="1"/>
</dbReference>
<keyword evidence="5" id="KW-0813">Transport</keyword>
<dbReference type="GO" id="GO:0034975">
    <property type="term" value="P:protein folding in endoplasmic reticulum"/>
    <property type="evidence" value="ECO:0007669"/>
    <property type="project" value="InterPro"/>
</dbReference>
<evidence type="ECO:0000256" key="1">
    <source>
        <dbReference type="ARBA" id="ARBA00001974"/>
    </source>
</evidence>
<dbReference type="GO" id="GO:0005789">
    <property type="term" value="C:endoplasmic reticulum membrane"/>
    <property type="evidence" value="ECO:0007669"/>
    <property type="project" value="UniProtKB-SubCell"/>
</dbReference>
<evidence type="ECO:0000256" key="12">
    <source>
        <dbReference type="ARBA" id="ARBA00023136"/>
    </source>
</evidence>
<evidence type="ECO:0000313" key="17">
    <source>
        <dbReference type="EMBL" id="KCV67582.1"/>
    </source>
</evidence>
<evidence type="ECO:0000256" key="6">
    <source>
        <dbReference type="ARBA" id="ARBA00022630"/>
    </source>
</evidence>
<dbReference type="OrthoDB" id="1666674at2759"/>
<dbReference type="InterPro" id="IPR037192">
    <property type="entry name" value="ERO1-like_sf"/>
</dbReference>
<dbReference type="Pfam" id="PF04137">
    <property type="entry name" value="ERO1"/>
    <property type="match status" value="1"/>
</dbReference>
<evidence type="ECO:0000256" key="14">
    <source>
        <dbReference type="ARBA" id="ARBA00023180"/>
    </source>
</evidence>
<feature type="compositionally biased region" description="Low complexity" evidence="16">
    <location>
        <begin position="445"/>
        <end position="460"/>
    </location>
</feature>
<evidence type="ECO:0000256" key="11">
    <source>
        <dbReference type="ARBA" id="ARBA00023002"/>
    </source>
</evidence>
<keyword evidence="10" id="KW-0249">Electron transport</keyword>
<evidence type="ECO:0000256" key="9">
    <source>
        <dbReference type="ARBA" id="ARBA00022827"/>
    </source>
</evidence>
<reference evidence="17" key="1">
    <citation type="submission" date="2013-04" db="EMBL/GenBank/DDBJ databases">
        <title>The Genome Sequence of Fonticula alba ATCC 38817.</title>
        <authorList>
            <consortium name="The Broad Institute Genomics Platform"/>
            <person name="Russ C."/>
            <person name="Cuomo C."/>
            <person name="Burger G."/>
            <person name="Gray M.W."/>
            <person name="Holland P.W.H."/>
            <person name="King N."/>
            <person name="Lang F.B.F."/>
            <person name="Roger A.J."/>
            <person name="Ruiz-Trillo I."/>
            <person name="Brown M."/>
            <person name="Walker B."/>
            <person name="Young S."/>
            <person name="Zeng Q."/>
            <person name="Gargeya S."/>
            <person name="Fitzgerald M."/>
            <person name="Haas B."/>
            <person name="Abouelleil A."/>
            <person name="Allen A.W."/>
            <person name="Alvarado L."/>
            <person name="Arachchi H.M."/>
            <person name="Berlin A.M."/>
            <person name="Chapman S.B."/>
            <person name="Gainer-Dewar J."/>
            <person name="Goldberg J."/>
            <person name="Griggs A."/>
            <person name="Gujja S."/>
            <person name="Hansen M."/>
            <person name="Howarth C."/>
            <person name="Imamovic A."/>
            <person name="Ireland A."/>
            <person name="Larimer J."/>
            <person name="McCowan C."/>
            <person name="Murphy C."/>
            <person name="Pearson M."/>
            <person name="Poon T.W."/>
            <person name="Priest M."/>
            <person name="Roberts A."/>
            <person name="Saif S."/>
            <person name="Shea T."/>
            <person name="Sisk P."/>
            <person name="Sykes S."/>
            <person name="Wortman J."/>
            <person name="Nusbaum C."/>
            <person name="Birren B."/>
        </authorList>
    </citation>
    <scope>NUCLEOTIDE SEQUENCE [LARGE SCALE GENOMIC DNA]</scope>
    <source>
        <strain evidence="17">ATCC 38817</strain>
    </source>
</reference>
<dbReference type="GeneID" id="20530704"/>
<keyword evidence="11" id="KW-0560">Oxidoreductase</keyword>
<evidence type="ECO:0000256" key="2">
    <source>
        <dbReference type="ARBA" id="ARBA00004367"/>
    </source>
</evidence>
<keyword evidence="7" id="KW-0732">Signal</keyword>
<dbReference type="STRING" id="691883.A0A058Z243"/>
<evidence type="ECO:0000256" key="10">
    <source>
        <dbReference type="ARBA" id="ARBA00022982"/>
    </source>
</evidence>
<evidence type="ECO:0000256" key="3">
    <source>
        <dbReference type="ARBA" id="ARBA00008277"/>
    </source>
</evidence>
<evidence type="ECO:0000256" key="4">
    <source>
        <dbReference type="ARBA" id="ARBA00011802"/>
    </source>
</evidence>
<dbReference type="GO" id="GO:0071949">
    <property type="term" value="F:FAD binding"/>
    <property type="evidence" value="ECO:0007669"/>
    <property type="project" value="InterPro"/>
</dbReference>
<dbReference type="InterPro" id="IPR007266">
    <property type="entry name" value="Ero1"/>
</dbReference>
<evidence type="ECO:0000256" key="15">
    <source>
        <dbReference type="ARBA" id="ARBA00023284"/>
    </source>
</evidence>
<evidence type="ECO:0000256" key="7">
    <source>
        <dbReference type="ARBA" id="ARBA00022729"/>
    </source>
</evidence>
<keyword evidence="9" id="KW-0274">FAD</keyword>
<evidence type="ECO:0000256" key="13">
    <source>
        <dbReference type="ARBA" id="ARBA00023157"/>
    </source>
</evidence>
<keyword evidence="15" id="KW-0676">Redox-active center</keyword>
<comment type="cofactor">
    <cofactor evidence="1">
        <name>FAD</name>
        <dbReference type="ChEBI" id="CHEBI:57692"/>
    </cofactor>
</comment>
<dbReference type="GO" id="GO:0015035">
    <property type="term" value="F:protein-disulfide reductase activity"/>
    <property type="evidence" value="ECO:0007669"/>
    <property type="project" value="InterPro"/>
</dbReference>
<name>A0A058Z243_FONAL</name>
<accession>A0A058Z243</accession>
<gene>
    <name evidence="17" type="ORF">H696_05979</name>
</gene>
<evidence type="ECO:0000256" key="8">
    <source>
        <dbReference type="ARBA" id="ARBA00022824"/>
    </source>
</evidence>
<keyword evidence="8" id="KW-0256">Endoplasmic reticulum</keyword>
<dbReference type="AlphaFoldDB" id="A0A058Z243"/>
<dbReference type="SUPFAM" id="SSF110019">
    <property type="entry name" value="ERO1-like"/>
    <property type="match status" value="1"/>
</dbReference>
<keyword evidence="12" id="KW-0472">Membrane</keyword>
<sequence length="460" mass="50038">MTSPLASAPATPDPAQRLSTRPGRPGGRAPPSRRSKGPAAPASRPARWPWVLVVLLVVLSAGLLARQLAPPPSGIVSDALAWARCRPDSPSYLPCVPGSWLSDQTVTIDPNGLRIYSGSRRGSSRGSGAGVDIRPPVVPATEAEPADTLLDTPPCPCLCTLAASESESNPLCASIGTLDALVFPGKRLRDSSETFHSLVQKLSREPLFRFFGVRLYRACAAFDDASMKCSSEYCQVIRPDQAEAGHELCNDVDNAEIDTWLSKTEEKFFNHDLFYKKVVSHPERVRNLYFAYSVLHQAIAKLADRPDLLLPANAQLGFTDSAAALIAEITEHAREFPPTFDADQLFNSDTGGLKSEFRERFRQLERLMDCVECEKCRLWGKVQILGYGTALKVLLNGDPAGPRSPVLFRNELTALIQTANLVGESIEFLHEWHEHHHRTGGGARGLVPPGGHLLPSPSSA</sequence>
<dbReference type="RefSeq" id="XP_009498023.1">
    <property type="nucleotide sequence ID" value="XM_009499748.1"/>
</dbReference>
<protein>
    <submittedName>
        <fullName evidence="17">Uncharacterized protein</fullName>
    </submittedName>
</protein>
<dbReference type="eggNOG" id="KOG2608">
    <property type="taxonomic scope" value="Eukaryota"/>
</dbReference>
<dbReference type="PANTHER" id="PTHR12613:SF0">
    <property type="entry name" value="ERO1-LIKE PROTEIN"/>
    <property type="match status" value="1"/>
</dbReference>
<keyword evidence="18" id="KW-1185">Reference proteome</keyword>
<keyword evidence="6" id="KW-0285">Flavoprotein</keyword>
<feature type="region of interest" description="Disordered" evidence="16">
    <location>
        <begin position="439"/>
        <end position="460"/>
    </location>
</feature>
<proteinExistence type="inferred from homology"/>
<dbReference type="GO" id="GO:0016972">
    <property type="term" value="F:thiol oxidase activity"/>
    <property type="evidence" value="ECO:0007669"/>
    <property type="project" value="InterPro"/>
</dbReference>
<comment type="subcellular location">
    <subcellularLocation>
        <location evidence="2">Endoplasmic reticulum membrane</location>
        <topology evidence="2">Peripheral membrane protein</topology>
        <orientation evidence="2">Lumenal side</orientation>
    </subcellularLocation>
</comment>
<feature type="region of interest" description="Disordered" evidence="16">
    <location>
        <begin position="1"/>
        <end position="43"/>
    </location>
</feature>
<keyword evidence="13" id="KW-1015">Disulfide bond</keyword>
<evidence type="ECO:0000313" key="18">
    <source>
        <dbReference type="Proteomes" id="UP000030693"/>
    </source>
</evidence>
<comment type="subunit">
    <text evidence="4">May function both as a monomer and a homodimer.</text>
</comment>
<organism evidence="17">
    <name type="scientific">Fonticula alba</name>
    <name type="common">Slime mold</name>
    <dbReference type="NCBI Taxonomy" id="691883"/>
    <lineage>
        <taxon>Eukaryota</taxon>
        <taxon>Rotosphaerida</taxon>
        <taxon>Fonticulaceae</taxon>
        <taxon>Fonticula</taxon>
    </lineage>
</organism>
<dbReference type="EMBL" id="KB932216">
    <property type="protein sequence ID" value="KCV67582.1"/>
    <property type="molecule type" value="Genomic_DNA"/>
</dbReference>
<dbReference type="Proteomes" id="UP000030693">
    <property type="component" value="Unassembled WGS sequence"/>
</dbReference>
<feature type="compositionally biased region" description="Low complexity" evidence="16">
    <location>
        <begin position="21"/>
        <end position="30"/>
    </location>
</feature>
<comment type="similarity">
    <text evidence="3">Belongs to the EROs family.</text>
</comment>
<evidence type="ECO:0000256" key="16">
    <source>
        <dbReference type="SAM" id="MobiDB-lite"/>
    </source>
</evidence>